<protein>
    <submittedName>
        <fullName evidence="1">Uncharacterized protein</fullName>
    </submittedName>
</protein>
<accession>A0ABR2ZIP6</accession>
<keyword evidence="2" id="KW-1185">Reference proteome</keyword>
<dbReference type="Proteomes" id="UP001437256">
    <property type="component" value="Unassembled WGS sequence"/>
</dbReference>
<name>A0ABR2ZIP6_9AGAR</name>
<dbReference type="EMBL" id="JBBXMP010000145">
    <property type="protein sequence ID" value="KAL0061183.1"/>
    <property type="molecule type" value="Genomic_DNA"/>
</dbReference>
<evidence type="ECO:0000313" key="2">
    <source>
        <dbReference type="Proteomes" id="UP001437256"/>
    </source>
</evidence>
<proteinExistence type="predicted"/>
<sequence>MHRPRRKEIVVDPFQRRLTDFFSVTKIERFFPPNLRAREQFLIFYHACGRKTTLVCRNLPLRARLSDYRRSLFKARIAERPQLRVLKIEGSSFEWGYIGWREYFNLPSDGKPMFFSLFNNVNDLPEDWVQDITIFLDSS</sequence>
<comment type="caution">
    <text evidence="1">The sequence shown here is derived from an EMBL/GenBank/DDBJ whole genome shotgun (WGS) entry which is preliminary data.</text>
</comment>
<evidence type="ECO:0000313" key="1">
    <source>
        <dbReference type="EMBL" id="KAL0061183.1"/>
    </source>
</evidence>
<organism evidence="1 2">
    <name type="scientific">Marasmius tenuissimus</name>
    <dbReference type="NCBI Taxonomy" id="585030"/>
    <lineage>
        <taxon>Eukaryota</taxon>
        <taxon>Fungi</taxon>
        <taxon>Dikarya</taxon>
        <taxon>Basidiomycota</taxon>
        <taxon>Agaricomycotina</taxon>
        <taxon>Agaricomycetes</taxon>
        <taxon>Agaricomycetidae</taxon>
        <taxon>Agaricales</taxon>
        <taxon>Marasmiineae</taxon>
        <taxon>Marasmiaceae</taxon>
        <taxon>Marasmius</taxon>
    </lineage>
</organism>
<gene>
    <name evidence="1" type="ORF">AAF712_012003</name>
</gene>
<reference evidence="1 2" key="1">
    <citation type="submission" date="2024-05" db="EMBL/GenBank/DDBJ databases">
        <title>A draft genome resource for the thread blight pathogen Marasmius tenuissimus strain MS-2.</title>
        <authorList>
            <person name="Yulfo-Soto G.E."/>
            <person name="Baruah I.K."/>
            <person name="Amoako-Attah I."/>
            <person name="Bukari Y."/>
            <person name="Meinhardt L.W."/>
            <person name="Bailey B.A."/>
            <person name="Cohen S.P."/>
        </authorList>
    </citation>
    <scope>NUCLEOTIDE SEQUENCE [LARGE SCALE GENOMIC DNA]</scope>
    <source>
        <strain evidence="1 2">MS-2</strain>
    </source>
</reference>